<dbReference type="EMBL" id="LGTL01000004">
    <property type="protein sequence ID" value="KPA82876.1"/>
    <property type="molecule type" value="Genomic_DNA"/>
</dbReference>
<feature type="region of interest" description="Disordered" evidence="2">
    <location>
        <begin position="1"/>
        <end position="31"/>
    </location>
</feature>
<feature type="compositionally biased region" description="Polar residues" evidence="2">
    <location>
        <begin position="415"/>
        <end position="431"/>
    </location>
</feature>
<proteinExistence type="predicted"/>
<keyword evidence="1" id="KW-0175">Coiled coil</keyword>
<evidence type="ECO:0000313" key="3">
    <source>
        <dbReference type="EMBL" id="KPA82877.1"/>
    </source>
</evidence>
<feature type="compositionally biased region" description="Polar residues" evidence="2">
    <location>
        <begin position="853"/>
        <end position="874"/>
    </location>
</feature>
<dbReference type="VEuPathDB" id="TriTrypDB:LpyrH10_04_1870"/>
<feature type="region of interest" description="Disordered" evidence="2">
    <location>
        <begin position="53"/>
        <end position="461"/>
    </location>
</feature>
<dbReference type="AlphaFoldDB" id="A0A0M9G5R3"/>
<organism evidence="3 4">
    <name type="scientific">Leptomonas pyrrhocoris</name>
    <name type="common">Firebug parasite</name>
    <dbReference type="NCBI Taxonomy" id="157538"/>
    <lineage>
        <taxon>Eukaryota</taxon>
        <taxon>Discoba</taxon>
        <taxon>Euglenozoa</taxon>
        <taxon>Kinetoplastea</taxon>
        <taxon>Metakinetoplastina</taxon>
        <taxon>Trypanosomatida</taxon>
        <taxon>Trypanosomatidae</taxon>
        <taxon>Leishmaniinae</taxon>
        <taxon>Leptomonas</taxon>
    </lineage>
</organism>
<sequence length="1154" mass="122543">MSNWNEDYEDDFEEEVSTHSKASSSTAAALARDNAARLAPAPTRQFSVANSFDSYESSGEGQVFASSAHELDASSSQASSRHSDPMYPTEAAKRPVLQQQEGAYPTEARAARSSSRDAAQQITSSSRFSSSKAASSKTSSSSRKATPPRQSPPYAQAAAPSYESSKTSPADTPGRAAPQPSYLRSASTSSSGVTPSDSSREYAAHKSPQQQQLQQYYGVPRSSTSVTAAGKQSGSNSPGPIQGTLSAAMMVMPNTRDVSGPRRTPLDGGANTRYTVGKKRSIHQSNYTSVEELDDEPLPHHKGRPPNMHDEELSDVEDEEVNNARRARYTPEESMKRESTAVAPPPPPIRSPTPSVAASSDKKPSPQPASNRSRSEQGHAATALKNSTDEERKGTKATPVEAPLPGGPRSKRTSTFKASPSSDSKNSTTPYSGPGPQKILREPSPTSSSADSADDKGGAGEERATLLLRIADLQMEIGTWDNRIERKRALMAANATPKTALSPSLSPSPSRSPTGRSPQRGNSRAPPAAAHRKAPLGRGRGINGNGNYTNDAKARPITKARLEALREKNAKLEAAYTRRGADGTGAVNIDVPALVSRADAQLQKARARLKEVTVVRRALENRDKRAAHTIEEVNRRMPTAIELQDRQMNEGIYSRAGLQRSLQELKSSIERTRGATQLMEAKCAELSAQVQERQLSSITPKEYNALRSDRDAKRKTAEKHRAAIAVYSAAAGLDPRGGTAAALNGGGGGASGRSSRSTSPRKSSMHGKKKSILSELTTAEQQLLADYETGKTTLLDEERATVDNRRQELQSSIDDLRRRIQQRTEQIKANHDNVSEGTAGDAAAHGVEGETKASGTRAGSSGATAVAQKSSLRNVIQAPLGNGTRERGRASLSRERPGASPPAPPLEAGVGRGARNSAAAERLRGAVAAARKNRQRSPSQDYASASATPQKPQHGVPSTEPPTKKNPNPLPPSTGTGQRTVREAHQPSSSAFTALADSPVKHTTLGGHALSANGGNAGGAGNTSLEKLVDEAGDVRHLRIAAATAAEEIDLDDDGDVEAMLRKIDEDNRRIGEAALGRASQSPQREEHNRVGTAGKGRGIYKSAGEHEVYPSPSSAHRAQQATSHDEIGDIPEDEDVDAGEGSGRSTPEWLREA</sequence>
<feature type="compositionally biased region" description="Low complexity" evidence="2">
    <location>
        <begin position="111"/>
        <end position="165"/>
    </location>
</feature>
<feature type="compositionally biased region" description="Polar residues" evidence="2">
    <location>
        <begin position="1112"/>
        <end position="1123"/>
    </location>
</feature>
<feature type="region of interest" description="Disordered" evidence="2">
    <location>
        <begin position="826"/>
        <end position="998"/>
    </location>
</feature>
<name>A0A0M9G5R3_LEPPY</name>
<evidence type="ECO:0000256" key="2">
    <source>
        <dbReference type="SAM" id="MobiDB-lite"/>
    </source>
</evidence>
<feature type="compositionally biased region" description="Low complexity" evidence="2">
    <location>
        <begin position="501"/>
        <end position="529"/>
    </location>
</feature>
<reference evidence="3 4" key="1">
    <citation type="submission" date="2015-07" db="EMBL/GenBank/DDBJ databases">
        <title>High-quality genome of monoxenous trypanosomatid Leptomonas pyrrhocoris.</title>
        <authorList>
            <person name="Flegontov P."/>
            <person name="Butenko A."/>
            <person name="Firsov S."/>
            <person name="Vlcek C."/>
            <person name="Logacheva M.D."/>
            <person name="Field M."/>
            <person name="Filatov D."/>
            <person name="Flegontova O."/>
            <person name="Gerasimov E."/>
            <person name="Jackson A.P."/>
            <person name="Kelly S."/>
            <person name="Opperdoes F."/>
            <person name="O'Reilly A."/>
            <person name="Votypka J."/>
            <person name="Yurchenko V."/>
            <person name="Lukes J."/>
        </authorList>
    </citation>
    <scope>NUCLEOTIDE SEQUENCE [LARGE SCALE GENOMIC DNA]</scope>
    <source>
        <strain evidence="3">H10</strain>
    </source>
</reference>
<feature type="region of interest" description="Disordered" evidence="2">
    <location>
        <begin position="1067"/>
        <end position="1154"/>
    </location>
</feature>
<dbReference type="RefSeq" id="XP_015661312.1">
    <property type="nucleotide sequence ID" value="XM_015799710.1"/>
</dbReference>
<protein>
    <submittedName>
        <fullName evidence="3">Uncharacterized protein</fullName>
    </submittedName>
</protein>
<feature type="coiled-coil region" evidence="1">
    <location>
        <begin position="799"/>
        <end position="826"/>
    </location>
</feature>
<feature type="compositionally biased region" description="Basic and acidic residues" evidence="2">
    <location>
        <begin position="329"/>
        <end position="339"/>
    </location>
</feature>
<dbReference type="EMBL" id="LGTL01000004">
    <property type="protein sequence ID" value="KPA82877.1"/>
    <property type="molecule type" value="Genomic_DNA"/>
</dbReference>
<accession>A0A0M9G5R3</accession>
<feature type="compositionally biased region" description="Basic and acidic residues" evidence="2">
    <location>
        <begin position="884"/>
        <end position="897"/>
    </location>
</feature>
<comment type="caution">
    <text evidence="3">The sequence shown here is derived from an EMBL/GenBank/DDBJ whole genome shotgun (WGS) entry which is preliminary data.</text>
</comment>
<dbReference type="EMBL" id="LGTL01000004">
    <property type="protein sequence ID" value="KPA82878.1"/>
    <property type="molecule type" value="Genomic_DNA"/>
</dbReference>
<dbReference type="EMBL" id="LGTL01000004">
    <property type="protein sequence ID" value="KPA82875.1"/>
    <property type="molecule type" value="Genomic_DNA"/>
</dbReference>
<dbReference type="RefSeq" id="XP_015661315.1">
    <property type="nucleotide sequence ID" value="XM_015799713.1"/>
</dbReference>
<dbReference type="GeneID" id="26902928"/>
<dbReference type="RefSeq" id="XP_015661317.1">
    <property type="nucleotide sequence ID" value="XM_015799715.1"/>
</dbReference>
<dbReference type="EMBL" id="LGTL01000004">
    <property type="protein sequence ID" value="KPA82874.1"/>
    <property type="molecule type" value="Genomic_DNA"/>
</dbReference>
<gene>
    <name evidence="3" type="ORF">ABB37_02637</name>
</gene>
<evidence type="ECO:0000256" key="1">
    <source>
        <dbReference type="SAM" id="Coils"/>
    </source>
</evidence>
<dbReference type="OMA" id="MNDYDEL"/>
<feature type="region of interest" description="Disordered" evidence="2">
    <location>
        <begin position="740"/>
        <end position="772"/>
    </location>
</feature>
<feature type="compositionally biased region" description="Acidic residues" evidence="2">
    <location>
        <begin position="1129"/>
        <end position="1139"/>
    </location>
</feature>
<dbReference type="RefSeq" id="XP_015661316.1">
    <property type="nucleotide sequence ID" value="XM_015799714.1"/>
</dbReference>
<feature type="compositionally biased region" description="Low complexity" evidence="2">
    <location>
        <begin position="185"/>
        <end position="197"/>
    </location>
</feature>
<feature type="region of interest" description="Disordered" evidence="2">
    <location>
        <begin position="494"/>
        <end position="552"/>
    </location>
</feature>
<feature type="compositionally biased region" description="Polar residues" evidence="2">
    <location>
        <begin position="221"/>
        <end position="245"/>
    </location>
</feature>
<feature type="compositionally biased region" description="Polar residues" evidence="2">
    <location>
        <begin position="936"/>
        <end position="951"/>
    </location>
</feature>
<feature type="compositionally biased region" description="Low complexity" evidence="2">
    <location>
        <begin position="19"/>
        <end position="31"/>
    </location>
</feature>
<evidence type="ECO:0000313" key="4">
    <source>
        <dbReference type="Proteomes" id="UP000037923"/>
    </source>
</evidence>
<dbReference type="Proteomes" id="UP000037923">
    <property type="component" value="Unassembled WGS sequence"/>
</dbReference>
<dbReference type="RefSeq" id="XP_015661313.1">
    <property type="nucleotide sequence ID" value="XM_015799711.1"/>
</dbReference>
<keyword evidence="4" id="KW-1185">Reference proteome</keyword>
<feature type="compositionally biased region" description="Acidic residues" evidence="2">
    <location>
        <begin position="312"/>
        <end position="321"/>
    </location>
</feature>
<dbReference type="RefSeq" id="XP_015661314.1">
    <property type="nucleotide sequence ID" value="XM_015799712.1"/>
</dbReference>
<dbReference type="OrthoDB" id="267458at2759"/>
<feature type="compositionally biased region" description="Acidic residues" evidence="2">
    <location>
        <begin position="1"/>
        <end position="15"/>
    </location>
</feature>
<dbReference type="EMBL" id="LGTL01000004">
    <property type="protein sequence ID" value="KPA82873.1"/>
    <property type="molecule type" value="Genomic_DNA"/>
</dbReference>
<feature type="compositionally biased region" description="Low complexity" evidence="2">
    <location>
        <begin position="752"/>
        <end position="762"/>
    </location>
</feature>